<dbReference type="STRING" id="1428644.BIV57_04365"/>
<dbReference type="AlphaFoldDB" id="A0A1J7BJ77"/>
<gene>
    <name evidence="1" type="ORF">BIV57_04365</name>
</gene>
<accession>A0A1J7BJ77</accession>
<protein>
    <submittedName>
        <fullName evidence="1">Uncharacterized protein</fullName>
    </submittedName>
</protein>
<dbReference type="Proteomes" id="UP000243342">
    <property type="component" value="Unassembled WGS sequence"/>
</dbReference>
<name>A0A1J7BJ77_9ACTN</name>
<proteinExistence type="predicted"/>
<keyword evidence="2" id="KW-1185">Reference proteome</keyword>
<evidence type="ECO:0000313" key="2">
    <source>
        <dbReference type="Proteomes" id="UP000243342"/>
    </source>
</evidence>
<dbReference type="OrthoDB" id="4205211at2"/>
<comment type="caution">
    <text evidence="1">The sequence shown here is derived from an EMBL/GenBank/DDBJ whole genome shotgun (WGS) entry which is preliminary data.</text>
</comment>
<evidence type="ECO:0000313" key="1">
    <source>
        <dbReference type="EMBL" id="OIV38731.1"/>
    </source>
</evidence>
<dbReference type="EMBL" id="MLCF01000014">
    <property type="protein sequence ID" value="OIV38731.1"/>
    <property type="molecule type" value="Genomic_DNA"/>
</dbReference>
<sequence length="130" mass="14569">MQRHQRAGEWEHMHDYDASFEKLADAVDAAHRALAHGQRGGWMGPDLRMRCTTTDAVYTWPECAPYDKRATIAWNVTGCGSHAADPDDGPRALCGFRWTEQEGRIIDGLPDCGECRREVQLGAVRDPGTW</sequence>
<reference evidence="1 2" key="1">
    <citation type="submission" date="2016-10" db="EMBL/GenBank/DDBJ databases">
        <title>Genome sequence of Streptomyces gilvigriseus MUSC 26.</title>
        <authorList>
            <person name="Lee L.-H."/>
            <person name="Ser H.-L."/>
        </authorList>
    </citation>
    <scope>NUCLEOTIDE SEQUENCE [LARGE SCALE GENOMIC DNA]</scope>
    <source>
        <strain evidence="1 2">MUSC 26</strain>
    </source>
</reference>
<organism evidence="1 2">
    <name type="scientific">Mangrovactinospora gilvigrisea</name>
    <dbReference type="NCBI Taxonomy" id="1428644"/>
    <lineage>
        <taxon>Bacteria</taxon>
        <taxon>Bacillati</taxon>
        <taxon>Actinomycetota</taxon>
        <taxon>Actinomycetes</taxon>
        <taxon>Kitasatosporales</taxon>
        <taxon>Streptomycetaceae</taxon>
        <taxon>Mangrovactinospora</taxon>
    </lineage>
</organism>